<dbReference type="GO" id="GO:0006508">
    <property type="term" value="P:proteolysis"/>
    <property type="evidence" value="ECO:0007669"/>
    <property type="project" value="InterPro"/>
</dbReference>
<dbReference type="Proteomes" id="UP000177698">
    <property type="component" value="Unassembled WGS sequence"/>
</dbReference>
<gene>
    <name evidence="2" type="ORF">A2954_00710</name>
</gene>
<proteinExistence type="predicted"/>
<dbReference type="Pfam" id="PF00326">
    <property type="entry name" value="Peptidase_S9"/>
    <property type="match status" value="1"/>
</dbReference>
<dbReference type="Gene3D" id="3.40.50.1820">
    <property type="entry name" value="alpha/beta hydrolase"/>
    <property type="match status" value="1"/>
</dbReference>
<dbReference type="STRING" id="1802056.A2954_00710"/>
<dbReference type="SUPFAM" id="SSF53474">
    <property type="entry name" value="alpha/beta-Hydrolases"/>
    <property type="match status" value="1"/>
</dbReference>
<dbReference type="InterPro" id="IPR029058">
    <property type="entry name" value="AB_hydrolase_fold"/>
</dbReference>
<evidence type="ECO:0000259" key="1">
    <source>
        <dbReference type="Pfam" id="PF00326"/>
    </source>
</evidence>
<feature type="domain" description="Peptidase S9 prolyl oligopeptidase catalytic" evidence="1">
    <location>
        <begin position="82"/>
        <end position="250"/>
    </location>
</feature>
<evidence type="ECO:0000313" key="3">
    <source>
        <dbReference type="Proteomes" id="UP000177698"/>
    </source>
</evidence>
<dbReference type="AlphaFoldDB" id="A0A1F7IDT1"/>
<sequence length="252" mass="28046">MESAILFNDSNGDKLSGIINNPSGDKNKLIVILVHGFHSSKNTKSFGLLRELLEKKNISTFRIDIWGHGESEGLFENITISEAVDDILQAIKFLKEQGYKKIGLLGSSFGGNASIMAASKTNDLVFLTLKSPVSDYGGYYEKEFTPDQIKDWKVKGYTYRADGEDNLKLNYSFYDDIKNNLGYDVASQIKIPTLIVHGDADPVVPVEQSVKTSKLIPNCKLVLIKGADHTYTNPDHFKVMSNTFAEFISSYI</sequence>
<dbReference type="GO" id="GO:0008236">
    <property type="term" value="F:serine-type peptidase activity"/>
    <property type="evidence" value="ECO:0007669"/>
    <property type="project" value="InterPro"/>
</dbReference>
<dbReference type="GO" id="GO:0016020">
    <property type="term" value="C:membrane"/>
    <property type="evidence" value="ECO:0007669"/>
    <property type="project" value="TreeGrafter"/>
</dbReference>
<organism evidence="2 3">
    <name type="scientific">Candidatus Roizmanbacteria bacterium RIFCSPLOWO2_01_FULL_37_12</name>
    <dbReference type="NCBI Taxonomy" id="1802056"/>
    <lineage>
        <taxon>Bacteria</taxon>
        <taxon>Candidatus Roizmaniibacteriota</taxon>
    </lineage>
</organism>
<protein>
    <recommendedName>
        <fullName evidence="1">Peptidase S9 prolyl oligopeptidase catalytic domain-containing protein</fullName>
    </recommendedName>
</protein>
<dbReference type="PANTHER" id="PTHR43798">
    <property type="entry name" value="MONOACYLGLYCEROL LIPASE"/>
    <property type="match status" value="1"/>
</dbReference>
<evidence type="ECO:0000313" key="2">
    <source>
        <dbReference type="EMBL" id="OGK41508.1"/>
    </source>
</evidence>
<reference evidence="2 3" key="1">
    <citation type="journal article" date="2016" name="Nat. Commun.">
        <title>Thousands of microbial genomes shed light on interconnected biogeochemical processes in an aquifer system.</title>
        <authorList>
            <person name="Anantharaman K."/>
            <person name="Brown C.T."/>
            <person name="Hug L.A."/>
            <person name="Sharon I."/>
            <person name="Castelle C.J."/>
            <person name="Probst A.J."/>
            <person name="Thomas B.C."/>
            <person name="Singh A."/>
            <person name="Wilkins M.J."/>
            <person name="Karaoz U."/>
            <person name="Brodie E.L."/>
            <person name="Williams K.H."/>
            <person name="Hubbard S.S."/>
            <person name="Banfield J.F."/>
        </authorList>
    </citation>
    <scope>NUCLEOTIDE SEQUENCE [LARGE SCALE GENOMIC DNA]</scope>
</reference>
<name>A0A1F7IDT1_9BACT</name>
<dbReference type="EMBL" id="MGAG01000011">
    <property type="protein sequence ID" value="OGK41508.1"/>
    <property type="molecule type" value="Genomic_DNA"/>
</dbReference>
<dbReference type="InterPro" id="IPR001375">
    <property type="entry name" value="Peptidase_S9_cat"/>
</dbReference>
<dbReference type="PANTHER" id="PTHR43798:SF33">
    <property type="entry name" value="HYDROLASE, PUTATIVE (AFU_ORTHOLOGUE AFUA_2G14860)-RELATED"/>
    <property type="match status" value="1"/>
</dbReference>
<accession>A0A1F7IDT1</accession>
<dbReference type="InterPro" id="IPR050266">
    <property type="entry name" value="AB_hydrolase_sf"/>
</dbReference>
<comment type="caution">
    <text evidence="2">The sequence shown here is derived from an EMBL/GenBank/DDBJ whole genome shotgun (WGS) entry which is preliminary data.</text>
</comment>